<dbReference type="InterPro" id="IPR009060">
    <property type="entry name" value="UBA-like_sf"/>
</dbReference>
<protein>
    <submittedName>
        <fullName evidence="4">Uncharacterized protein</fullName>
    </submittedName>
</protein>
<feature type="region of interest" description="Disordered" evidence="1">
    <location>
        <begin position="1"/>
        <end position="63"/>
    </location>
</feature>
<feature type="compositionally biased region" description="Low complexity" evidence="1">
    <location>
        <begin position="80"/>
        <end position="92"/>
    </location>
</feature>
<dbReference type="Proteomes" id="UP000053815">
    <property type="component" value="Unassembled WGS sequence"/>
</dbReference>
<dbReference type="GO" id="GO:0005085">
    <property type="term" value="F:guanyl-nucleotide exchange factor activity"/>
    <property type="evidence" value="ECO:0007669"/>
    <property type="project" value="InterPro"/>
</dbReference>
<dbReference type="OrthoDB" id="300289at2759"/>
<feature type="region of interest" description="Disordered" evidence="1">
    <location>
        <begin position="455"/>
        <end position="511"/>
    </location>
</feature>
<proteinExistence type="predicted"/>
<dbReference type="InterPro" id="IPR003892">
    <property type="entry name" value="CUE"/>
</dbReference>
<sequence length="603" mass="69238">MKQTSATKEDTGVDDLLEEFDEKAKVSSQMEDEDEDRLVDEKDSDDSKEKDDLKDKIPDVSTPIHTEEMDHIFNQFNDETSATTPTSNTTATDVRRPSLNSSEMQIVPDTPPQQEIPFDFNRFLEQMRSRNAKPITRYFKSFLQAFDRRPWTVNEQIKIIQDFLDFIFVKMRECDVWRDISEQEFGNAKEGMEKLVMNRLYHVTFCPNTTDDKERDEILHQKISIFRWIREKHLDIPETEHNESFLSFAESVIFGMCVSNKVVGCVLIELNPGLIKHVEGDAGADKFLPILIYVVIRANPPKLVSNVQYIYRFRNPEQLQAEAGYYLTNLVCISFRSLDERTSNHCYKMGAISFIETMEAKSLSITKEEFDSNIERTMTELQHERPTVALDRQQISYENALHPSRSSSARSQAQPLLDPAKAAALLERGSQFAQKTMQKPISFVGKIFQGLSDTSATSSRAVSPDEEERYQQQQQQFYQQQQQYYYQQQQQQLADQHQQQQPPLPPRPHPDQIVMQQRQQFDANLETLKSMFPNVDSSVCYLILHANGGDLSKSIDHLLDISGDDQGNNTITNDTPYTGQNTPADTFANIQPTPTGVPSNNTH</sequence>
<dbReference type="PANTHER" id="PTHR23101">
    <property type="entry name" value="RAB GDP/GTP EXCHANGE FACTOR"/>
    <property type="match status" value="1"/>
</dbReference>
<gene>
    <name evidence="4" type="ORF">MAM1_0001d00092</name>
</gene>
<feature type="domain" description="VPS9" evidence="3">
    <location>
        <begin position="213"/>
        <end position="346"/>
    </location>
</feature>
<dbReference type="PROSITE" id="PS51140">
    <property type="entry name" value="CUE"/>
    <property type="match status" value="1"/>
</dbReference>
<dbReference type="InterPro" id="IPR041545">
    <property type="entry name" value="DUF5601"/>
</dbReference>
<feature type="compositionally biased region" description="Low complexity" evidence="1">
    <location>
        <begin position="471"/>
        <end position="501"/>
    </location>
</feature>
<dbReference type="EMBL" id="DF836290">
    <property type="protein sequence ID" value="GAN00670.1"/>
    <property type="molecule type" value="Genomic_DNA"/>
</dbReference>
<evidence type="ECO:0000313" key="5">
    <source>
        <dbReference type="Proteomes" id="UP000053815"/>
    </source>
</evidence>
<dbReference type="STRING" id="91626.A0A0C9LPA0"/>
<dbReference type="SMART" id="SM00167">
    <property type="entry name" value="VPS9"/>
    <property type="match status" value="1"/>
</dbReference>
<dbReference type="Pfam" id="PF18151">
    <property type="entry name" value="DUF5601"/>
    <property type="match status" value="1"/>
</dbReference>
<dbReference type="Pfam" id="PF02204">
    <property type="entry name" value="VPS9"/>
    <property type="match status" value="1"/>
</dbReference>
<evidence type="ECO:0000313" key="4">
    <source>
        <dbReference type="EMBL" id="GAN00670.1"/>
    </source>
</evidence>
<evidence type="ECO:0000259" key="2">
    <source>
        <dbReference type="PROSITE" id="PS51140"/>
    </source>
</evidence>
<dbReference type="SMART" id="SM00546">
    <property type="entry name" value="CUE"/>
    <property type="match status" value="1"/>
</dbReference>
<dbReference type="GO" id="GO:0030139">
    <property type="term" value="C:endocytic vesicle"/>
    <property type="evidence" value="ECO:0007669"/>
    <property type="project" value="TreeGrafter"/>
</dbReference>
<dbReference type="Gene3D" id="1.10.8.10">
    <property type="entry name" value="DNA helicase RuvA subunit, C-terminal domain"/>
    <property type="match status" value="1"/>
</dbReference>
<dbReference type="CDD" id="cd14279">
    <property type="entry name" value="CUE"/>
    <property type="match status" value="1"/>
</dbReference>
<feature type="compositionally biased region" description="Acidic residues" evidence="1">
    <location>
        <begin position="12"/>
        <end position="21"/>
    </location>
</feature>
<dbReference type="PROSITE" id="PS51205">
    <property type="entry name" value="VPS9"/>
    <property type="match status" value="1"/>
</dbReference>
<evidence type="ECO:0000256" key="1">
    <source>
        <dbReference type="SAM" id="MobiDB-lite"/>
    </source>
</evidence>
<name>A0A0C9LPA0_9FUNG</name>
<feature type="domain" description="CUE" evidence="2">
    <location>
        <begin position="520"/>
        <end position="563"/>
    </location>
</feature>
<accession>A0A0C9LPA0</accession>
<dbReference type="PANTHER" id="PTHR23101:SF25">
    <property type="entry name" value="GTPASE-ACTIVATING PROTEIN AND VPS9 DOMAIN-CONTAINING PROTEIN 1"/>
    <property type="match status" value="1"/>
</dbReference>
<evidence type="ECO:0000259" key="3">
    <source>
        <dbReference type="PROSITE" id="PS51205"/>
    </source>
</evidence>
<dbReference type="GO" id="GO:0016192">
    <property type="term" value="P:vesicle-mediated transport"/>
    <property type="evidence" value="ECO:0007669"/>
    <property type="project" value="InterPro"/>
</dbReference>
<organism evidence="4">
    <name type="scientific">Mucor ambiguus</name>
    <dbReference type="NCBI Taxonomy" id="91626"/>
    <lineage>
        <taxon>Eukaryota</taxon>
        <taxon>Fungi</taxon>
        <taxon>Fungi incertae sedis</taxon>
        <taxon>Mucoromycota</taxon>
        <taxon>Mucoromycotina</taxon>
        <taxon>Mucoromycetes</taxon>
        <taxon>Mucorales</taxon>
        <taxon>Mucorineae</taxon>
        <taxon>Mucoraceae</taxon>
        <taxon>Mucor</taxon>
    </lineage>
</organism>
<dbReference type="Gene3D" id="1.10.246.120">
    <property type="match status" value="1"/>
</dbReference>
<dbReference type="GO" id="GO:0005829">
    <property type="term" value="C:cytosol"/>
    <property type="evidence" value="ECO:0007669"/>
    <property type="project" value="TreeGrafter"/>
</dbReference>
<dbReference type="InterPro" id="IPR037191">
    <property type="entry name" value="VPS9_dom_sf"/>
</dbReference>
<feature type="region of interest" description="Disordered" evidence="1">
    <location>
        <begin position="574"/>
        <end position="603"/>
    </location>
</feature>
<dbReference type="InterPro" id="IPR045046">
    <property type="entry name" value="Vps9-like"/>
</dbReference>
<feature type="compositionally biased region" description="Basic and acidic residues" evidence="1">
    <location>
        <begin position="39"/>
        <end position="58"/>
    </location>
</feature>
<feature type="region of interest" description="Disordered" evidence="1">
    <location>
        <begin position="78"/>
        <end position="113"/>
    </location>
</feature>
<keyword evidence="5" id="KW-1185">Reference proteome</keyword>
<dbReference type="GO" id="GO:0043130">
    <property type="term" value="F:ubiquitin binding"/>
    <property type="evidence" value="ECO:0007669"/>
    <property type="project" value="InterPro"/>
</dbReference>
<dbReference type="Gene3D" id="1.20.1050.80">
    <property type="entry name" value="VPS9 domain"/>
    <property type="match status" value="1"/>
</dbReference>
<dbReference type="SUPFAM" id="SSF46934">
    <property type="entry name" value="UBA-like"/>
    <property type="match status" value="1"/>
</dbReference>
<reference evidence="4" key="1">
    <citation type="submission" date="2014-09" db="EMBL/GenBank/DDBJ databases">
        <title>Draft genome sequence of an oleaginous Mucoromycotina fungus Mucor ambiguus NBRC6742.</title>
        <authorList>
            <person name="Takeda I."/>
            <person name="Yamane N."/>
            <person name="Morita T."/>
            <person name="Tamano K."/>
            <person name="Machida M."/>
            <person name="Baker S."/>
            <person name="Koike H."/>
        </authorList>
    </citation>
    <scope>NUCLEOTIDE SEQUENCE</scope>
    <source>
        <strain evidence="4">NBRC 6742</strain>
    </source>
</reference>
<dbReference type="SUPFAM" id="SSF109993">
    <property type="entry name" value="VPS9 domain"/>
    <property type="match status" value="1"/>
</dbReference>
<dbReference type="AlphaFoldDB" id="A0A0C9LPA0"/>
<dbReference type="InterPro" id="IPR003123">
    <property type="entry name" value="VPS9"/>
</dbReference>
<dbReference type="GO" id="GO:0031267">
    <property type="term" value="F:small GTPase binding"/>
    <property type="evidence" value="ECO:0007669"/>
    <property type="project" value="TreeGrafter"/>
</dbReference>